<sequence>MPNPDTRPWRQRLAPYQQPSARRSILEIVITAAPLAAIWAVAWVAAHFGLWWVALLLAVPAALFLVRLFMVQHDCSHRAFFRNRHANDWIGRVIGVLTVTPYDCWRQTHAIHHATSGDLDRRGLGDILTLTVEEYRALPLWRRIGYRLYRHPVVLFGIGPAYVFLLEQRLPSGLMKGGWRPWLSAMGTNAGIAVFLVIVALLAGWQALLLVNLPTLVIASSIGVWLFYVQHQFEGTYWARRDDWDLTEAALKGASHYHLPQPLRWMTANIGVHHVHHIASRIPFYRLPTVLKDHPELREAARLSVPQSIRAVPLSLWDEASEQLISFRQLARQTRAAAAA</sequence>
<keyword evidence="1" id="KW-0812">Transmembrane</keyword>
<evidence type="ECO:0000313" key="3">
    <source>
        <dbReference type="EMBL" id="MFD3262902.1"/>
    </source>
</evidence>
<feature type="domain" description="Fatty acid desaturase" evidence="2">
    <location>
        <begin position="51"/>
        <end position="299"/>
    </location>
</feature>
<dbReference type="PANTHER" id="PTHR19353">
    <property type="entry name" value="FATTY ACID DESATURASE 2"/>
    <property type="match status" value="1"/>
</dbReference>
<dbReference type="Proteomes" id="UP001598130">
    <property type="component" value="Unassembled WGS sequence"/>
</dbReference>
<feature type="transmembrane region" description="Helical" evidence="1">
    <location>
        <begin position="182"/>
        <end position="202"/>
    </location>
</feature>
<name>A0ABW6CRS9_9CAUL</name>
<dbReference type="RefSeq" id="WP_377367428.1">
    <property type="nucleotide sequence ID" value="NZ_JAOTJD010000003.1"/>
</dbReference>
<protein>
    <submittedName>
        <fullName evidence="3">Fatty acid desaturase</fullName>
    </submittedName>
</protein>
<dbReference type="Pfam" id="PF00487">
    <property type="entry name" value="FA_desaturase"/>
    <property type="match status" value="1"/>
</dbReference>
<dbReference type="InterPro" id="IPR012171">
    <property type="entry name" value="Fatty_acid_desaturase"/>
</dbReference>
<dbReference type="CDD" id="cd03507">
    <property type="entry name" value="Delta12-FADS-like"/>
    <property type="match status" value="1"/>
</dbReference>
<keyword evidence="1" id="KW-1133">Transmembrane helix</keyword>
<feature type="transmembrane region" description="Helical" evidence="1">
    <location>
        <begin position="148"/>
        <end position="166"/>
    </location>
</feature>
<evidence type="ECO:0000256" key="1">
    <source>
        <dbReference type="SAM" id="Phobius"/>
    </source>
</evidence>
<evidence type="ECO:0000313" key="4">
    <source>
        <dbReference type="Proteomes" id="UP001598130"/>
    </source>
</evidence>
<feature type="transmembrane region" description="Helical" evidence="1">
    <location>
        <begin position="50"/>
        <end position="70"/>
    </location>
</feature>
<feature type="transmembrane region" description="Helical" evidence="1">
    <location>
        <begin position="209"/>
        <end position="228"/>
    </location>
</feature>
<gene>
    <name evidence="3" type="ORF">OCL97_02855</name>
</gene>
<keyword evidence="1" id="KW-0472">Membrane</keyword>
<comment type="caution">
    <text evidence="3">The sequence shown here is derived from an EMBL/GenBank/DDBJ whole genome shotgun (WGS) entry which is preliminary data.</text>
</comment>
<evidence type="ECO:0000259" key="2">
    <source>
        <dbReference type="Pfam" id="PF00487"/>
    </source>
</evidence>
<accession>A0ABW6CRS9</accession>
<feature type="transmembrane region" description="Helical" evidence="1">
    <location>
        <begin position="25"/>
        <end position="44"/>
    </location>
</feature>
<proteinExistence type="predicted"/>
<reference evidence="3 4" key="1">
    <citation type="submission" date="2022-09" db="EMBL/GenBank/DDBJ databases">
        <title>New species of Phenylobacterium.</title>
        <authorList>
            <person name="Mieszkin S."/>
        </authorList>
    </citation>
    <scope>NUCLEOTIDE SEQUENCE [LARGE SCALE GENOMIC DNA]</scope>
    <source>
        <strain evidence="3 4">HK31-G</strain>
    </source>
</reference>
<dbReference type="InterPro" id="IPR005804">
    <property type="entry name" value="FA_desaturase_dom"/>
</dbReference>
<dbReference type="EMBL" id="JAOTJD010000003">
    <property type="protein sequence ID" value="MFD3262902.1"/>
    <property type="molecule type" value="Genomic_DNA"/>
</dbReference>
<organism evidence="3 4">
    <name type="scientific">Phenylobacterium ferrooxidans</name>
    <dbReference type="NCBI Taxonomy" id="2982689"/>
    <lineage>
        <taxon>Bacteria</taxon>
        <taxon>Pseudomonadati</taxon>
        <taxon>Pseudomonadota</taxon>
        <taxon>Alphaproteobacteria</taxon>
        <taxon>Caulobacterales</taxon>
        <taxon>Caulobacteraceae</taxon>
        <taxon>Phenylobacterium</taxon>
    </lineage>
</organism>
<dbReference type="PANTHER" id="PTHR19353:SF73">
    <property type="entry name" value="FATTY ACID DESATURASE"/>
    <property type="match status" value="1"/>
</dbReference>
<keyword evidence="4" id="KW-1185">Reference proteome</keyword>